<dbReference type="PANTHER" id="PTHR36762:SF6">
    <property type="entry name" value="LIGHT-REGULATED PROTEIN"/>
    <property type="match status" value="1"/>
</dbReference>
<evidence type="ECO:0000313" key="3">
    <source>
        <dbReference type="EMBL" id="KAF4385668.1"/>
    </source>
</evidence>
<dbReference type="GO" id="GO:0009507">
    <property type="term" value="C:chloroplast"/>
    <property type="evidence" value="ECO:0007669"/>
    <property type="project" value="InterPro"/>
</dbReference>
<keyword evidence="1" id="KW-0472">Membrane</keyword>
<comment type="caution">
    <text evidence="2">The sequence shown here is derived from an EMBL/GenBank/DDBJ whole genome shotgun (WGS) entry which is preliminary data.</text>
</comment>
<protein>
    <submittedName>
        <fullName evidence="2">Uncharacterized protein</fullName>
    </submittedName>
</protein>
<sequence length="181" mass="20884">MQASLSIISPTLIPLKPSKKPSQLTLFPSKLSTSFTFRNSSVKANVVTTNNTNTVNYNSPFSVFPAEACETIGGEACFLKQSFNKSRLTQHQLQHHLQRPLKENILSTMIQKQFFEERLVMILVESSVSMTIRRVCTRENMTWFLVYTTLFYYVIIVRDFITMEENQDLLQLYCKILQGLK</sequence>
<organism evidence="2 5">
    <name type="scientific">Cannabis sativa</name>
    <name type="common">Hemp</name>
    <name type="synonym">Marijuana</name>
    <dbReference type="NCBI Taxonomy" id="3483"/>
    <lineage>
        <taxon>Eukaryota</taxon>
        <taxon>Viridiplantae</taxon>
        <taxon>Streptophyta</taxon>
        <taxon>Embryophyta</taxon>
        <taxon>Tracheophyta</taxon>
        <taxon>Spermatophyta</taxon>
        <taxon>Magnoliopsida</taxon>
        <taxon>eudicotyledons</taxon>
        <taxon>Gunneridae</taxon>
        <taxon>Pentapetalae</taxon>
        <taxon>rosids</taxon>
        <taxon>fabids</taxon>
        <taxon>Rosales</taxon>
        <taxon>Cannabaceae</taxon>
        <taxon>Cannabis</taxon>
    </lineage>
</organism>
<dbReference type="Proteomes" id="UP000583929">
    <property type="component" value="Unassembled WGS sequence"/>
</dbReference>
<dbReference type="Proteomes" id="UP000525078">
    <property type="component" value="Unassembled WGS sequence"/>
</dbReference>
<keyword evidence="1" id="KW-1133">Transmembrane helix</keyword>
<dbReference type="InterPro" id="IPR009856">
    <property type="entry name" value="Lir1"/>
</dbReference>
<evidence type="ECO:0000313" key="2">
    <source>
        <dbReference type="EMBL" id="KAF4347499.1"/>
    </source>
</evidence>
<dbReference type="Pfam" id="PF07207">
    <property type="entry name" value="Lir1"/>
    <property type="match status" value="1"/>
</dbReference>
<name>A0A7J6DPF6_CANSA</name>
<evidence type="ECO:0000256" key="1">
    <source>
        <dbReference type="SAM" id="Phobius"/>
    </source>
</evidence>
<evidence type="ECO:0000313" key="5">
    <source>
        <dbReference type="Proteomes" id="UP000583929"/>
    </source>
</evidence>
<reference evidence="4 5" key="1">
    <citation type="journal article" date="2020" name="bioRxiv">
        <title>Sequence and annotation of 42 cannabis genomes reveals extensive copy number variation in cannabinoid synthesis and pathogen resistance genes.</title>
        <authorList>
            <person name="Mckernan K.J."/>
            <person name="Helbert Y."/>
            <person name="Kane L.T."/>
            <person name="Ebling H."/>
            <person name="Zhang L."/>
            <person name="Liu B."/>
            <person name="Eaton Z."/>
            <person name="Mclaughlin S."/>
            <person name="Kingan S."/>
            <person name="Baybayan P."/>
            <person name="Concepcion G."/>
            <person name="Jordan M."/>
            <person name="Riva A."/>
            <person name="Barbazuk W."/>
            <person name="Harkins T."/>
        </authorList>
    </citation>
    <scope>NUCLEOTIDE SEQUENCE [LARGE SCALE GENOMIC DNA]</scope>
    <source>
        <strain evidence="4 5">cv. Jamaican Lion 4</strain>
        <strain evidence="2">Father</strain>
        <strain evidence="3">Mother</strain>
        <tissue evidence="2">Leaf</tissue>
    </source>
</reference>
<gene>
    <name evidence="3" type="ORF">F8388_010224</name>
    <name evidence="2" type="ORF">G4B88_029715</name>
</gene>
<proteinExistence type="predicted"/>
<accession>A0A7J6DPF6</accession>
<dbReference type="EMBL" id="JAATIP010000044">
    <property type="protein sequence ID" value="KAF4385668.1"/>
    <property type="molecule type" value="Genomic_DNA"/>
</dbReference>
<keyword evidence="5" id="KW-1185">Reference proteome</keyword>
<evidence type="ECO:0000313" key="4">
    <source>
        <dbReference type="Proteomes" id="UP000525078"/>
    </source>
</evidence>
<dbReference type="EMBL" id="JAATIQ010000803">
    <property type="protein sequence ID" value="KAF4347499.1"/>
    <property type="molecule type" value="Genomic_DNA"/>
</dbReference>
<keyword evidence="1" id="KW-0812">Transmembrane</keyword>
<feature type="transmembrane region" description="Helical" evidence="1">
    <location>
        <begin position="141"/>
        <end position="161"/>
    </location>
</feature>
<dbReference type="AlphaFoldDB" id="A0A7J6DPF6"/>
<dbReference type="PANTHER" id="PTHR36762">
    <property type="entry name" value="LIGHT-REGULATED PROTEIN 1, CHLOROPLASTIC"/>
    <property type="match status" value="1"/>
</dbReference>